<feature type="region of interest" description="Disordered" evidence="1">
    <location>
        <begin position="1"/>
        <end position="70"/>
    </location>
</feature>
<sequence>MRDRDGQEHQTTRKVGCGRAGWQARPGEKFGQAGCAPSGSPAGGAFRDPLHAVAPGDDELVPGAPTGGSAVDVSVVSATYER</sequence>
<evidence type="ECO:0000313" key="2">
    <source>
        <dbReference type="EMBL" id="GAA1868321.1"/>
    </source>
</evidence>
<organism evidence="2 3">
    <name type="scientific">Myceligenerans crystallogenes</name>
    <dbReference type="NCBI Taxonomy" id="316335"/>
    <lineage>
        <taxon>Bacteria</taxon>
        <taxon>Bacillati</taxon>
        <taxon>Actinomycetota</taxon>
        <taxon>Actinomycetes</taxon>
        <taxon>Micrococcales</taxon>
        <taxon>Promicromonosporaceae</taxon>
        <taxon>Myceligenerans</taxon>
    </lineage>
</organism>
<feature type="compositionally biased region" description="Basic and acidic residues" evidence="1">
    <location>
        <begin position="1"/>
        <end position="11"/>
    </location>
</feature>
<evidence type="ECO:0000256" key="1">
    <source>
        <dbReference type="SAM" id="MobiDB-lite"/>
    </source>
</evidence>
<keyword evidence="3" id="KW-1185">Reference proteome</keyword>
<accession>A0ABN2NHL1</accession>
<dbReference type="EMBL" id="BAAANL010000005">
    <property type="protein sequence ID" value="GAA1868321.1"/>
    <property type="molecule type" value="Genomic_DNA"/>
</dbReference>
<evidence type="ECO:0000313" key="3">
    <source>
        <dbReference type="Proteomes" id="UP001501094"/>
    </source>
</evidence>
<feature type="compositionally biased region" description="Low complexity" evidence="1">
    <location>
        <begin position="33"/>
        <end position="45"/>
    </location>
</feature>
<protein>
    <submittedName>
        <fullName evidence="2">Uncharacterized protein</fullName>
    </submittedName>
</protein>
<proteinExistence type="predicted"/>
<reference evidence="2 3" key="1">
    <citation type="journal article" date="2019" name="Int. J. Syst. Evol. Microbiol.">
        <title>The Global Catalogue of Microorganisms (GCM) 10K type strain sequencing project: providing services to taxonomists for standard genome sequencing and annotation.</title>
        <authorList>
            <consortium name="The Broad Institute Genomics Platform"/>
            <consortium name="The Broad Institute Genome Sequencing Center for Infectious Disease"/>
            <person name="Wu L."/>
            <person name="Ma J."/>
        </authorList>
    </citation>
    <scope>NUCLEOTIDE SEQUENCE [LARGE SCALE GENOMIC DNA]</scope>
    <source>
        <strain evidence="2 3">JCM 14326</strain>
    </source>
</reference>
<comment type="caution">
    <text evidence="2">The sequence shown here is derived from an EMBL/GenBank/DDBJ whole genome shotgun (WGS) entry which is preliminary data.</text>
</comment>
<name>A0ABN2NHL1_9MICO</name>
<gene>
    <name evidence="2" type="ORF">GCM10009751_28620</name>
</gene>
<dbReference type="Proteomes" id="UP001501094">
    <property type="component" value="Unassembled WGS sequence"/>
</dbReference>